<proteinExistence type="predicted"/>
<reference evidence="2" key="1">
    <citation type="submission" date="2022-11" db="UniProtKB">
        <authorList>
            <consortium name="WormBaseParasite"/>
        </authorList>
    </citation>
    <scope>IDENTIFICATION</scope>
</reference>
<evidence type="ECO:0000313" key="1">
    <source>
        <dbReference type="Proteomes" id="UP000887580"/>
    </source>
</evidence>
<dbReference type="WBParaSite" id="PS1159_v2.g20428.t1">
    <property type="protein sequence ID" value="PS1159_v2.g20428.t1"/>
    <property type="gene ID" value="PS1159_v2.g20428"/>
</dbReference>
<protein>
    <submittedName>
        <fullName evidence="2">BTB domain-containing protein</fullName>
    </submittedName>
</protein>
<dbReference type="Proteomes" id="UP000887580">
    <property type="component" value="Unplaced"/>
</dbReference>
<name>A0AC35FSL0_9BILA</name>
<evidence type="ECO:0000313" key="2">
    <source>
        <dbReference type="WBParaSite" id="PS1159_v2.g20428.t1"/>
    </source>
</evidence>
<accession>A0AC35FSL0</accession>
<sequence length="315" mass="36316">MSQKMNLIEKVTLYPSETTYKFGKEKEFEFQICQYYKKDSDNIYYKIQKTKGDFEILKILQGGESMIYNKLNNTVLLSVQKPRYLTFYISANIPVYETTNDDEYNIIGYDSEYNEEDSICESEMNQTRLESVLSSPFLRNSSFARSVNSPFLKNNTPVLKKRRLNESFCEKSNISDADVIFRTSDDKEIPATRKVLTEFSNILPQILKQTPTYLNVSNFTGDTIQAAIDFMNGNINAIKGKEFEVCKFAVTYDIQKLINACRLSFEKSVNPSNVCEIIQIAYSDNFEELKQKCLEVLIENKNEIGKSQIAKINSC</sequence>
<organism evidence="1 2">
    <name type="scientific">Panagrolaimus sp. PS1159</name>
    <dbReference type="NCBI Taxonomy" id="55785"/>
    <lineage>
        <taxon>Eukaryota</taxon>
        <taxon>Metazoa</taxon>
        <taxon>Ecdysozoa</taxon>
        <taxon>Nematoda</taxon>
        <taxon>Chromadorea</taxon>
        <taxon>Rhabditida</taxon>
        <taxon>Tylenchina</taxon>
        <taxon>Panagrolaimomorpha</taxon>
        <taxon>Panagrolaimoidea</taxon>
        <taxon>Panagrolaimidae</taxon>
        <taxon>Panagrolaimus</taxon>
    </lineage>
</organism>